<organism evidence="1 2">
    <name type="scientific">Rattus norvegicus</name>
    <name type="common">Rat</name>
    <dbReference type="NCBI Taxonomy" id="10116"/>
    <lineage>
        <taxon>Eukaryota</taxon>
        <taxon>Metazoa</taxon>
        <taxon>Chordata</taxon>
        <taxon>Craniata</taxon>
        <taxon>Vertebrata</taxon>
        <taxon>Euteleostomi</taxon>
        <taxon>Mammalia</taxon>
        <taxon>Eutheria</taxon>
        <taxon>Euarchontoglires</taxon>
        <taxon>Glires</taxon>
        <taxon>Rodentia</taxon>
        <taxon>Myomorpha</taxon>
        <taxon>Muroidea</taxon>
        <taxon>Muridae</taxon>
        <taxon>Murinae</taxon>
        <taxon>Rattus</taxon>
    </lineage>
</organism>
<protein>
    <submittedName>
        <fullName evidence="1">RCG48699</fullName>
    </submittedName>
</protein>
<accession>A6IFW6</accession>
<gene>
    <name evidence="1" type="ORF">rCG_48699</name>
</gene>
<dbReference type="AlphaFoldDB" id="A6IFW6"/>
<name>A6IFW6_RAT</name>
<sequence length="31" mass="3795">MSLLWVDFRFQYLIKAVRKRRSHYRGGSIPL</sequence>
<proteinExistence type="predicted"/>
<evidence type="ECO:0000313" key="1">
    <source>
        <dbReference type="EMBL" id="EDM16932.1"/>
    </source>
</evidence>
<dbReference type="EMBL" id="CH473960">
    <property type="protein sequence ID" value="EDM16932.1"/>
    <property type="molecule type" value="Genomic_DNA"/>
</dbReference>
<dbReference type="Proteomes" id="UP000234681">
    <property type="component" value="Chromosome 7"/>
</dbReference>
<evidence type="ECO:0000313" key="2">
    <source>
        <dbReference type="Proteomes" id="UP000234681"/>
    </source>
</evidence>
<reference evidence="1 2" key="1">
    <citation type="submission" date="2005-09" db="EMBL/GenBank/DDBJ databases">
        <authorList>
            <person name="Mural R.J."/>
            <person name="Li P.W."/>
            <person name="Adams M.D."/>
            <person name="Amanatides P.G."/>
            <person name="Baden-Tillson H."/>
            <person name="Barnstead M."/>
            <person name="Chin S.H."/>
            <person name="Dew I."/>
            <person name="Evans C.A."/>
            <person name="Ferriera S."/>
            <person name="Flanigan M."/>
            <person name="Fosler C."/>
            <person name="Glodek A."/>
            <person name="Gu Z."/>
            <person name="Holt R.A."/>
            <person name="Jennings D."/>
            <person name="Kraft C.L."/>
            <person name="Lu F."/>
            <person name="Nguyen T."/>
            <person name="Nusskern D.R."/>
            <person name="Pfannkoch C.M."/>
            <person name="Sitter C."/>
            <person name="Sutton G.G."/>
            <person name="Venter J.C."/>
            <person name="Wang Z."/>
            <person name="Woodage T."/>
            <person name="Zheng X.H."/>
            <person name="Zhong F."/>
        </authorList>
    </citation>
    <scope>NUCLEOTIDE SEQUENCE [LARGE SCALE GENOMIC DNA]</scope>
    <source>
        <strain>BN</strain>
        <strain evidence="2">Sprague-Dawley</strain>
    </source>
</reference>